<keyword evidence="4" id="KW-1185">Reference proteome</keyword>
<reference evidence="4" key="1">
    <citation type="journal article" date="2013" name="Science">
        <title>Comparative analysis of bat genomes provides insight into the evolution of flight and immunity.</title>
        <authorList>
            <person name="Zhang G."/>
            <person name="Cowled C."/>
            <person name="Shi Z."/>
            <person name="Huang Z."/>
            <person name="Bishop-Lilly K.A."/>
            <person name="Fang X."/>
            <person name="Wynne J.W."/>
            <person name="Xiong Z."/>
            <person name="Baker M.L."/>
            <person name="Zhao W."/>
            <person name="Tachedjian M."/>
            <person name="Zhu Y."/>
            <person name="Zhou P."/>
            <person name="Jiang X."/>
            <person name="Ng J."/>
            <person name="Yang L."/>
            <person name="Wu L."/>
            <person name="Xiao J."/>
            <person name="Feng Y."/>
            <person name="Chen Y."/>
            <person name="Sun X."/>
            <person name="Zhang Y."/>
            <person name="Marsh G.A."/>
            <person name="Crameri G."/>
            <person name="Broder C.C."/>
            <person name="Frey K.G."/>
            <person name="Wang L.F."/>
            <person name="Wang J."/>
        </authorList>
    </citation>
    <scope>NUCLEOTIDE SEQUENCE [LARGE SCALE GENOMIC DNA]</scope>
</reference>
<keyword evidence="2" id="KW-1133">Transmembrane helix</keyword>
<sequence>MGTYVEDDTSFWGELKWSNQNPAEGCPAGSLAALCLRGGLPRELKSGSLYVGSSRNRIILVTVGVAGGLLSVVSLAALVRCIGTQRKSGAQELTRHEPAAGAELQPVYSNEADSPRMHREGKEPIVIYSELKKRHPDDSAGQASGRGSIHGDDMQSYENVPCTSSAWGR</sequence>
<evidence type="ECO:0000313" key="4">
    <source>
        <dbReference type="Proteomes" id="UP000010552"/>
    </source>
</evidence>
<gene>
    <name evidence="3" type="ORF">PAL_GLEAN10005288</name>
</gene>
<proteinExistence type="predicted"/>
<dbReference type="STRING" id="9402.L5JTF3"/>
<keyword evidence="2" id="KW-0812">Transmembrane</keyword>
<dbReference type="EMBL" id="KB031119">
    <property type="protein sequence ID" value="ELK02709.1"/>
    <property type="molecule type" value="Genomic_DNA"/>
</dbReference>
<evidence type="ECO:0000256" key="2">
    <source>
        <dbReference type="SAM" id="Phobius"/>
    </source>
</evidence>
<keyword evidence="3" id="KW-0675">Receptor</keyword>
<dbReference type="InParanoid" id="L5JTF3"/>
<feature type="transmembrane region" description="Helical" evidence="2">
    <location>
        <begin position="58"/>
        <end position="79"/>
    </location>
</feature>
<feature type="compositionally biased region" description="Basic and acidic residues" evidence="1">
    <location>
        <begin position="113"/>
        <end position="123"/>
    </location>
</feature>
<protein>
    <submittedName>
        <fullName evidence="3">Fc receptor-like protein 3</fullName>
    </submittedName>
</protein>
<keyword evidence="2" id="KW-0472">Membrane</keyword>
<feature type="compositionally biased region" description="Polar residues" evidence="1">
    <location>
        <begin position="156"/>
        <end position="169"/>
    </location>
</feature>
<organism evidence="3 4">
    <name type="scientific">Pteropus alecto</name>
    <name type="common">Black flying fox</name>
    <dbReference type="NCBI Taxonomy" id="9402"/>
    <lineage>
        <taxon>Eukaryota</taxon>
        <taxon>Metazoa</taxon>
        <taxon>Chordata</taxon>
        <taxon>Craniata</taxon>
        <taxon>Vertebrata</taxon>
        <taxon>Euteleostomi</taxon>
        <taxon>Mammalia</taxon>
        <taxon>Eutheria</taxon>
        <taxon>Laurasiatheria</taxon>
        <taxon>Chiroptera</taxon>
        <taxon>Yinpterochiroptera</taxon>
        <taxon>Pteropodoidea</taxon>
        <taxon>Pteropodidae</taxon>
        <taxon>Pteropodinae</taxon>
        <taxon>Pteropus</taxon>
    </lineage>
</organism>
<name>L5JTF3_PTEAL</name>
<dbReference type="Proteomes" id="UP000010552">
    <property type="component" value="Unassembled WGS sequence"/>
</dbReference>
<evidence type="ECO:0000256" key="1">
    <source>
        <dbReference type="SAM" id="MobiDB-lite"/>
    </source>
</evidence>
<evidence type="ECO:0000313" key="3">
    <source>
        <dbReference type="EMBL" id="ELK02709.1"/>
    </source>
</evidence>
<feature type="region of interest" description="Disordered" evidence="1">
    <location>
        <begin position="89"/>
        <end position="169"/>
    </location>
</feature>
<accession>L5JTF3</accession>
<dbReference type="AlphaFoldDB" id="L5JTF3"/>